<dbReference type="Proteomes" id="UP000714915">
    <property type="component" value="Unassembled WGS sequence"/>
</dbReference>
<sequence length="254" mass="29155">MCNVKRLHVLFKQKYNKIDSNHNKDFPSAFIDDFLYEAALDYVDIFGSSDQKKAQKYGFEVTQQRIDMLSTLVVDIHDGENPLLPINEISEYGFRKYEFELGTQEKPYMKKVRLYAGSSCGFINIDLEQHGDLNIVLTDAYQKPSTKWRRLVGVIKKTSNLNKSSLFVYSDNELTGLYGEYIKRPNKPFFGGYDTLEYLNGDVLYPSATSSPIDIDIPDTYCDLLVDIAVQNVSGNLKDYNHTNYLQQKSLNTI</sequence>
<name>A0A955LBH1_9BACT</name>
<evidence type="ECO:0000313" key="2">
    <source>
        <dbReference type="Proteomes" id="UP000714915"/>
    </source>
</evidence>
<protein>
    <submittedName>
        <fullName evidence="1">Uncharacterized protein</fullName>
    </submittedName>
</protein>
<proteinExistence type="predicted"/>
<accession>A0A955LBH1</accession>
<comment type="caution">
    <text evidence="1">The sequence shown here is derived from an EMBL/GenBank/DDBJ whole genome shotgun (WGS) entry which is preliminary data.</text>
</comment>
<reference evidence="1" key="1">
    <citation type="submission" date="2020-04" db="EMBL/GenBank/DDBJ databases">
        <authorList>
            <person name="Zhang T."/>
        </authorList>
    </citation>
    <scope>NUCLEOTIDE SEQUENCE</scope>
    <source>
        <strain evidence="1">HKST-UBA09</strain>
    </source>
</reference>
<dbReference type="EMBL" id="JAGQLF010000028">
    <property type="protein sequence ID" value="MCA9386946.1"/>
    <property type="molecule type" value="Genomic_DNA"/>
</dbReference>
<reference evidence="1" key="2">
    <citation type="journal article" date="2021" name="Microbiome">
        <title>Successional dynamics and alternative stable states in a saline activated sludge microbial community over 9 years.</title>
        <authorList>
            <person name="Wang Y."/>
            <person name="Ye J."/>
            <person name="Ju F."/>
            <person name="Liu L."/>
            <person name="Boyd J.A."/>
            <person name="Deng Y."/>
            <person name="Parks D.H."/>
            <person name="Jiang X."/>
            <person name="Yin X."/>
            <person name="Woodcroft B.J."/>
            <person name="Tyson G.W."/>
            <person name="Hugenholtz P."/>
            <person name="Polz M.F."/>
            <person name="Zhang T."/>
        </authorList>
    </citation>
    <scope>NUCLEOTIDE SEQUENCE</scope>
    <source>
        <strain evidence="1">HKST-UBA09</strain>
    </source>
</reference>
<gene>
    <name evidence="1" type="ORF">KC669_02840</name>
</gene>
<dbReference type="AlphaFoldDB" id="A0A955LBH1"/>
<organism evidence="1 2">
    <name type="scientific">Candidatus Dojkabacteria bacterium</name>
    <dbReference type="NCBI Taxonomy" id="2099670"/>
    <lineage>
        <taxon>Bacteria</taxon>
        <taxon>Candidatus Dojkabacteria</taxon>
    </lineage>
</organism>
<evidence type="ECO:0000313" key="1">
    <source>
        <dbReference type="EMBL" id="MCA9386946.1"/>
    </source>
</evidence>